<dbReference type="InterPro" id="IPR013103">
    <property type="entry name" value="RVT_2"/>
</dbReference>
<reference evidence="3" key="1">
    <citation type="journal article" date="2019" name="Sci. Rep.">
        <title>Draft genome of Tanacetum cinerariifolium, the natural source of mosquito coil.</title>
        <authorList>
            <person name="Yamashiro T."/>
            <person name="Shiraishi A."/>
            <person name="Satake H."/>
            <person name="Nakayama K."/>
        </authorList>
    </citation>
    <scope>NUCLEOTIDE SEQUENCE</scope>
</reference>
<dbReference type="Pfam" id="PF07727">
    <property type="entry name" value="RVT_2"/>
    <property type="match status" value="1"/>
</dbReference>
<name>A0A6L2JAD4_TANCI</name>
<feature type="region of interest" description="Disordered" evidence="1">
    <location>
        <begin position="170"/>
        <end position="257"/>
    </location>
</feature>
<sequence>MTIYQMDVKTAFLNGELREEVYVSQPKGFVDQDNPTHVYKLNKALYGLNQAPRAWIALEKSQPDVIYKVTLEILKHYSFYNDFIATANALDIYMQHFWYTITYYLTTQAYYFTMGDQDFKVNADVLHNALSITPKVLGHPFTLQSLEKEIIKFINEEELKYQIDSRKVSRQKQELMPYPSDKAEDTEKTDNTKIEKAEKETEDQVADEQVAEKQSGGEEHGSDQGGNEPAGDAQADVQMSKAQSQKPEASLISSSQTLSSTEVYRLNRRVDAMSKFNIQEAVDKFVEACLKQIDLSKDVHDFSRNKQEKTAKQSMPKHSSTLFNKEALAIHDQKDKLYKMIREFKAYNRRPTHKALFNAHVFSLSVDEDDMDKLEDPPLQKKRRRDDHDKDLSADAHKDSKKKKRKDHDASSSKKTKD</sequence>
<organism evidence="3">
    <name type="scientific">Tanacetum cinerariifolium</name>
    <name type="common">Dalmatian daisy</name>
    <name type="synonym">Chrysanthemum cinerariifolium</name>
    <dbReference type="NCBI Taxonomy" id="118510"/>
    <lineage>
        <taxon>Eukaryota</taxon>
        <taxon>Viridiplantae</taxon>
        <taxon>Streptophyta</taxon>
        <taxon>Embryophyta</taxon>
        <taxon>Tracheophyta</taxon>
        <taxon>Spermatophyta</taxon>
        <taxon>Magnoliopsida</taxon>
        <taxon>eudicotyledons</taxon>
        <taxon>Gunneridae</taxon>
        <taxon>Pentapetalae</taxon>
        <taxon>asterids</taxon>
        <taxon>campanulids</taxon>
        <taxon>Asterales</taxon>
        <taxon>Asteraceae</taxon>
        <taxon>Asteroideae</taxon>
        <taxon>Anthemideae</taxon>
        <taxon>Anthemidinae</taxon>
        <taxon>Tanacetum</taxon>
    </lineage>
</organism>
<evidence type="ECO:0000313" key="3">
    <source>
        <dbReference type="EMBL" id="GEU32614.1"/>
    </source>
</evidence>
<evidence type="ECO:0000259" key="2">
    <source>
        <dbReference type="Pfam" id="PF07727"/>
    </source>
</evidence>
<comment type="caution">
    <text evidence="3">The sequence shown here is derived from an EMBL/GenBank/DDBJ whole genome shotgun (WGS) entry which is preliminary data.</text>
</comment>
<feature type="compositionally biased region" description="Basic and acidic residues" evidence="1">
    <location>
        <begin position="181"/>
        <end position="199"/>
    </location>
</feature>
<feature type="domain" description="Reverse transcriptase Ty1/copia-type" evidence="2">
    <location>
        <begin position="2"/>
        <end position="56"/>
    </location>
</feature>
<proteinExistence type="predicted"/>
<gene>
    <name evidence="3" type="ORF">Tci_004592</name>
</gene>
<accession>A0A6L2JAD4</accession>
<protein>
    <submittedName>
        <fullName evidence="3">Putative Gag-Pol polyprotein</fullName>
    </submittedName>
</protein>
<feature type="region of interest" description="Disordered" evidence="1">
    <location>
        <begin position="370"/>
        <end position="418"/>
    </location>
</feature>
<dbReference type="AlphaFoldDB" id="A0A6L2JAD4"/>
<feature type="compositionally biased region" description="Basic and acidic residues" evidence="1">
    <location>
        <begin position="386"/>
        <end position="398"/>
    </location>
</feature>
<dbReference type="EMBL" id="BKCJ010000374">
    <property type="protein sequence ID" value="GEU32614.1"/>
    <property type="molecule type" value="Genomic_DNA"/>
</dbReference>
<evidence type="ECO:0000256" key="1">
    <source>
        <dbReference type="SAM" id="MobiDB-lite"/>
    </source>
</evidence>